<evidence type="ECO:0000256" key="8">
    <source>
        <dbReference type="ARBA" id="ARBA00022917"/>
    </source>
</evidence>
<dbReference type="InterPro" id="IPR045864">
    <property type="entry name" value="aa-tRNA-synth_II/BPL/LPL"/>
</dbReference>
<dbReference type="FunFam" id="3.10.20.30:FF:000006">
    <property type="entry name" value="Threonine--tRNA ligase, cytoplasmic"/>
    <property type="match status" value="1"/>
</dbReference>
<evidence type="ECO:0000256" key="5">
    <source>
        <dbReference type="ARBA" id="ARBA00022598"/>
    </source>
</evidence>
<dbReference type="PROSITE" id="PS50862">
    <property type="entry name" value="AA_TRNA_LIGASE_II"/>
    <property type="match status" value="1"/>
</dbReference>
<evidence type="ECO:0000256" key="9">
    <source>
        <dbReference type="ARBA" id="ARBA00023146"/>
    </source>
</evidence>
<evidence type="ECO:0000259" key="13">
    <source>
        <dbReference type="PROSITE" id="PS50862"/>
    </source>
</evidence>
<dbReference type="Pfam" id="PF02824">
    <property type="entry name" value="TGS"/>
    <property type="match status" value="1"/>
</dbReference>
<dbReference type="HAMAP" id="MF_00184">
    <property type="entry name" value="Thr_tRNA_synth"/>
    <property type="match status" value="1"/>
</dbReference>
<dbReference type="SUPFAM" id="SSF81271">
    <property type="entry name" value="TGS-like"/>
    <property type="match status" value="1"/>
</dbReference>
<keyword evidence="4" id="KW-0963">Cytoplasm</keyword>
<comment type="subcellular location">
    <subcellularLocation>
        <location evidence="1">Cytoplasm</location>
    </subcellularLocation>
</comment>
<dbReference type="InterPro" id="IPR018163">
    <property type="entry name" value="Thr/Ala-tRNA-synth_IIc_edit"/>
</dbReference>
<protein>
    <recommendedName>
        <fullName evidence="12">Probable threonine--tRNA ligase, cytoplasmic</fullName>
        <ecNumber evidence="3">6.1.1.3</ecNumber>
    </recommendedName>
    <alternativeName>
        <fullName evidence="10">Threonyl-tRNA synthetase</fullName>
    </alternativeName>
</protein>
<dbReference type="SUPFAM" id="SSF55681">
    <property type="entry name" value="Class II aaRS and biotin synthetases"/>
    <property type="match status" value="1"/>
</dbReference>
<dbReference type="PRINTS" id="PR01047">
    <property type="entry name" value="TRNASYNTHTHR"/>
</dbReference>
<evidence type="ECO:0000256" key="1">
    <source>
        <dbReference type="ARBA" id="ARBA00004496"/>
    </source>
</evidence>
<dbReference type="GO" id="GO:0005524">
    <property type="term" value="F:ATP binding"/>
    <property type="evidence" value="ECO:0007669"/>
    <property type="project" value="UniProtKB-KW"/>
</dbReference>
<evidence type="ECO:0000256" key="10">
    <source>
        <dbReference type="ARBA" id="ARBA00031900"/>
    </source>
</evidence>
<keyword evidence="16" id="KW-1185">Reference proteome</keyword>
<evidence type="ECO:0000256" key="4">
    <source>
        <dbReference type="ARBA" id="ARBA00022490"/>
    </source>
</evidence>
<dbReference type="InterPro" id="IPR047246">
    <property type="entry name" value="ThrRS_anticodon"/>
</dbReference>
<keyword evidence="8" id="KW-0648">Protein biosynthesis</keyword>
<dbReference type="InterPro" id="IPR033728">
    <property type="entry name" value="ThrRS_core"/>
</dbReference>
<evidence type="ECO:0000313" key="16">
    <source>
        <dbReference type="Proteomes" id="UP001061958"/>
    </source>
</evidence>
<dbReference type="InterPro" id="IPR012947">
    <property type="entry name" value="tRNA_SAD"/>
</dbReference>
<dbReference type="Gene3D" id="3.30.980.10">
    <property type="entry name" value="Threonyl-trna Synthetase, Chain A, domain 2"/>
    <property type="match status" value="1"/>
</dbReference>
<feature type="domain" description="Aminoacyl-transfer RNA synthetases class-II family profile" evidence="13">
    <location>
        <begin position="317"/>
        <end position="606"/>
    </location>
</feature>
<evidence type="ECO:0000256" key="7">
    <source>
        <dbReference type="ARBA" id="ARBA00022840"/>
    </source>
</evidence>
<dbReference type="SUPFAM" id="SSF52954">
    <property type="entry name" value="Class II aaRS ABD-related"/>
    <property type="match status" value="1"/>
</dbReference>
<dbReference type="InterPro" id="IPR012675">
    <property type="entry name" value="Beta-grasp_dom_sf"/>
</dbReference>
<sequence length="708" mass="82524">MASTDHHLSPEVIESMENLVIAEDAPDYMKQRLEAWFRVKASRNNQQEQSSLVPLQVTLPDGQVKTALRGKTTPLDITKEFFPELAKSAIVAVVNDKLWDLNRPLEEDCHLKICDFETPEGKSVLWHSTAHMVGEAMEYLFKGELCIGPPIENGFYYDMHTEHPVREVDLKELEKRAYQIAKSKRTFERMELKKEEAREMFRYNPFKLEIIEKLGDSETITAYRDGPFIDLCRGPHVPISSMVKALSLTKTGQAYWLGDANNPSLQRVYGISFPDNKMLKEYMSLLEEAERRDHRLIGKKQELWTFHPWSPGCCFFYPHGTRIYNKLVEFIRKEYWKRGYEEVITPNLFDFQLWETSGHAQAFKDDMFLLSVENREFGLKPMNCPGHCLLFSSRQRSYRELPLRYADFGVLHRNELSGTLSGLTRVRRFQQDDAHIFCMPSQVETEVKNMLEFLKYVYELFGFTFELVLSTRPEKFIGDIDLWNKAEEKLKRALEDFTGKSCNEKGSWTLNPGDGAFYGPKIDVKIHDSLQRKHQSATIQLDFQLPIRFDLVYHAPSRSHMDDSRKEQEENEETELHRPVIIHRAILGSVERFLGIYTEHCAGKWPFWLSPRQVIVIPVSEKYIEYGQHVKNRIHEQGFFVDIDASDRKLAKKIREGQLAQYNYLLVVGEKEAADGTVNVRTRSNQVMGEKSVEDMLAEFHRLQKNYE</sequence>
<dbReference type="PANTHER" id="PTHR11451:SF46">
    <property type="entry name" value="THREONINE--TRNA LIGASE"/>
    <property type="match status" value="1"/>
</dbReference>
<dbReference type="Pfam" id="PF00587">
    <property type="entry name" value="tRNA-synt_2b"/>
    <property type="match status" value="1"/>
</dbReference>
<gene>
    <name evidence="15" type="ORF">GpartN1_g1182.t1</name>
</gene>
<dbReference type="NCBIfam" id="TIGR00418">
    <property type="entry name" value="thrS"/>
    <property type="match status" value="1"/>
</dbReference>
<dbReference type="GO" id="GO:0005739">
    <property type="term" value="C:mitochondrion"/>
    <property type="evidence" value="ECO:0007669"/>
    <property type="project" value="TreeGrafter"/>
</dbReference>
<dbReference type="CDD" id="cd00771">
    <property type="entry name" value="ThrRS_core"/>
    <property type="match status" value="1"/>
</dbReference>
<proteinExistence type="inferred from homology"/>
<dbReference type="FunFam" id="3.30.930.10:FF:000019">
    <property type="entry name" value="Threonine--tRNA ligase"/>
    <property type="match status" value="1"/>
</dbReference>
<dbReference type="OrthoDB" id="5423599at2759"/>
<dbReference type="EMBL" id="BQMJ01000008">
    <property type="protein sequence ID" value="GJQ09391.1"/>
    <property type="molecule type" value="Genomic_DNA"/>
</dbReference>
<dbReference type="InterPro" id="IPR002314">
    <property type="entry name" value="aa-tRNA-synt_IIb"/>
</dbReference>
<dbReference type="Pfam" id="PF03129">
    <property type="entry name" value="HGTP_anticodon"/>
    <property type="match status" value="1"/>
</dbReference>
<name>A0A9C7PT59_9RHOD</name>
<keyword evidence="5" id="KW-0436">Ligase</keyword>
<keyword evidence="9" id="KW-0030">Aminoacyl-tRNA synthetase</keyword>
<dbReference type="PANTHER" id="PTHR11451">
    <property type="entry name" value="THREONINE-TRNA LIGASE"/>
    <property type="match status" value="1"/>
</dbReference>
<comment type="similarity">
    <text evidence="2">Belongs to the class-II aminoacyl-tRNA synthetase family.</text>
</comment>
<dbReference type="InterPro" id="IPR012676">
    <property type="entry name" value="TGS-like"/>
</dbReference>
<dbReference type="EC" id="6.1.1.3" evidence="3"/>
<dbReference type="FunFam" id="3.40.50.800:FF:000019">
    <property type="entry name" value="Threonine--tRNA ligase mitochondrial 1"/>
    <property type="match status" value="1"/>
</dbReference>
<comment type="catalytic activity">
    <reaction evidence="11">
        <text>tRNA(Thr) + L-threonine + ATP = L-threonyl-tRNA(Thr) + AMP + diphosphate + H(+)</text>
        <dbReference type="Rhea" id="RHEA:24624"/>
        <dbReference type="Rhea" id="RHEA-COMP:9670"/>
        <dbReference type="Rhea" id="RHEA-COMP:9704"/>
        <dbReference type="ChEBI" id="CHEBI:15378"/>
        <dbReference type="ChEBI" id="CHEBI:30616"/>
        <dbReference type="ChEBI" id="CHEBI:33019"/>
        <dbReference type="ChEBI" id="CHEBI:57926"/>
        <dbReference type="ChEBI" id="CHEBI:78442"/>
        <dbReference type="ChEBI" id="CHEBI:78534"/>
        <dbReference type="ChEBI" id="CHEBI:456215"/>
        <dbReference type="EC" id="6.1.1.3"/>
    </reaction>
</comment>
<dbReference type="AlphaFoldDB" id="A0A9C7PT59"/>
<reference evidence="15" key="1">
    <citation type="journal article" date="2022" name="Proc. Natl. Acad. Sci. U.S.A.">
        <title>Life cycle and functional genomics of the unicellular red alga Galdieria for elucidating algal and plant evolution and industrial use.</title>
        <authorList>
            <person name="Hirooka S."/>
            <person name="Itabashi T."/>
            <person name="Ichinose T.M."/>
            <person name="Onuma R."/>
            <person name="Fujiwara T."/>
            <person name="Yamashita S."/>
            <person name="Jong L.W."/>
            <person name="Tomita R."/>
            <person name="Iwane A.H."/>
            <person name="Miyagishima S.Y."/>
        </authorList>
    </citation>
    <scope>NUCLEOTIDE SEQUENCE</scope>
    <source>
        <strain evidence="15">NBRC 102759</strain>
    </source>
</reference>
<dbReference type="GO" id="GO:0009507">
    <property type="term" value="C:chloroplast"/>
    <property type="evidence" value="ECO:0007669"/>
    <property type="project" value="TreeGrafter"/>
</dbReference>
<dbReference type="InterPro" id="IPR004154">
    <property type="entry name" value="Anticodon-bd"/>
</dbReference>
<dbReference type="SMART" id="SM00863">
    <property type="entry name" value="tRNA_SAD"/>
    <property type="match status" value="1"/>
</dbReference>
<comment type="caution">
    <text evidence="15">The sequence shown here is derived from an EMBL/GenBank/DDBJ whole genome shotgun (WGS) entry which is preliminary data.</text>
</comment>
<evidence type="ECO:0000256" key="12">
    <source>
        <dbReference type="ARBA" id="ARBA00072369"/>
    </source>
</evidence>
<keyword evidence="6" id="KW-0547">Nucleotide-binding</keyword>
<dbReference type="GO" id="GO:0006435">
    <property type="term" value="P:threonyl-tRNA aminoacylation"/>
    <property type="evidence" value="ECO:0007669"/>
    <property type="project" value="InterPro"/>
</dbReference>
<dbReference type="InterPro" id="IPR006195">
    <property type="entry name" value="aa-tRNA-synth_II"/>
</dbReference>
<dbReference type="Gene3D" id="3.10.20.30">
    <property type="match status" value="1"/>
</dbReference>
<evidence type="ECO:0000256" key="6">
    <source>
        <dbReference type="ARBA" id="ARBA00022741"/>
    </source>
</evidence>
<dbReference type="SUPFAM" id="SSF55186">
    <property type="entry name" value="ThrRS/AlaRS common domain"/>
    <property type="match status" value="1"/>
</dbReference>
<evidence type="ECO:0000256" key="3">
    <source>
        <dbReference type="ARBA" id="ARBA00013163"/>
    </source>
</evidence>
<dbReference type="GO" id="GO:0004829">
    <property type="term" value="F:threonine-tRNA ligase activity"/>
    <property type="evidence" value="ECO:0007669"/>
    <property type="project" value="UniProtKB-EC"/>
</dbReference>
<organism evidence="15 16">
    <name type="scientific">Galdieria partita</name>
    <dbReference type="NCBI Taxonomy" id="83374"/>
    <lineage>
        <taxon>Eukaryota</taxon>
        <taxon>Rhodophyta</taxon>
        <taxon>Bangiophyceae</taxon>
        <taxon>Galdieriales</taxon>
        <taxon>Galdieriaceae</taxon>
        <taxon>Galdieria</taxon>
    </lineage>
</organism>
<dbReference type="InterPro" id="IPR004095">
    <property type="entry name" value="TGS"/>
</dbReference>
<dbReference type="InterPro" id="IPR036621">
    <property type="entry name" value="Anticodon-bd_dom_sf"/>
</dbReference>
<dbReference type="FunFam" id="3.30.980.10:FF:000005">
    <property type="entry name" value="Threonyl-tRNA synthetase, mitochondrial"/>
    <property type="match status" value="1"/>
</dbReference>
<reference evidence="15" key="2">
    <citation type="submission" date="2022-01" db="EMBL/GenBank/DDBJ databases">
        <authorList>
            <person name="Hirooka S."/>
            <person name="Miyagishima S.Y."/>
        </authorList>
    </citation>
    <scope>NUCLEOTIDE SEQUENCE</scope>
    <source>
        <strain evidence="15">NBRC 102759</strain>
    </source>
</reference>
<dbReference type="Gene3D" id="3.30.930.10">
    <property type="entry name" value="Bira Bifunctional Protein, Domain 2"/>
    <property type="match status" value="1"/>
</dbReference>
<evidence type="ECO:0000313" key="15">
    <source>
        <dbReference type="EMBL" id="GJQ09391.1"/>
    </source>
</evidence>
<dbReference type="CDD" id="cd01667">
    <property type="entry name" value="TGS_ThrRS"/>
    <property type="match status" value="1"/>
</dbReference>
<dbReference type="Proteomes" id="UP001061958">
    <property type="component" value="Unassembled WGS sequence"/>
</dbReference>
<dbReference type="CDD" id="cd00860">
    <property type="entry name" value="ThrRS_anticodon"/>
    <property type="match status" value="1"/>
</dbReference>
<dbReference type="InterPro" id="IPR002320">
    <property type="entry name" value="Thr-tRNA-ligase_IIa"/>
</dbReference>
<dbReference type="Pfam" id="PF07973">
    <property type="entry name" value="tRNA_SAD"/>
    <property type="match status" value="1"/>
</dbReference>
<evidence type="ECO:0000259" key="14">
    <source>
        <dbReference type="PROSITE" id="PS51880"/>
    </source>
</evidence>
<feature type="domain" description="TGS" evidence="14">
    <location>
        <begin position="51"/>
        <end position="115"/>
    </location>
</feature>
<dbReference type="PROSITE" id="PS51880">
    <property type="entry name" value="TGS"/>
    <property type="match status" value="1"/>
</dbReference>
<keyword evidence="7" id="KW-0067">ATP-binding</keyword>
<accession>A0A9C7PT59</accession>
<dbReference type="Gene3D" id="3.40.50.800">
    <property type="entry name" value="Anticodon-binding domain"/>
    <property type="match status" value="1"/>
</dbReference>
<evidence type="ECO:0000256" key="11">
    <source>
        <dbReference type="ARBA" id="ARBA00049515"/>
    </source>
</evidence>
<evidence type="ECO:0000256" key="2">
    <source>
        <dbReference type="ARBA" id="ARBA00008226"/>
    </source>
</evidence>